<organism evidence="1 2">
    <name type="scientific">Protopolystoma xenopodis</name>
    <dbReference type="NCBI Taxonomy" id="117903"/>
    <lineage>
        <taxon>Eukaryota</taxon>
        <taxon>Metazoa</taxon>
        <taxon>Spiralia</taxon>
        <taxon>Lophotrochozoa</taxon>
        <taxon>Platyhelminthes</taxon>
        <taxon>Monogenea</taxon>
        <taxon>Polyopisthocotylea</taxon>
        <taxon>Polystomatidea</taxon>
        <taxon>Polystomatidae</taxon>
        <taxon>Protopolystoma</taxon>
    </lineage>
</organism>
<sequence length="552" mass="61029">MILFDPQYQLHRSRSRCHYAWSAADQPQYTHTMSPRARYPWSTAKATSCLPMTLHTPPQVYQGRCNCQLPSQYCPPAHQLSDMLQTDNIHHPQFQACIYPFICSHNPSTHQQHYSHHSYQHQHQNRHDNSSSYSIGAKYCCSQLPFSMARSKTEHQLPSSSSSSGIFCFELPLTHLATGPFNVQASTIALPTPPPVPSPPEETTYTALTTKNASSSVFDSAAMPLLFSPSPISLRALRPSQSIHVPLNSPGAAPKHPSDPGPCPNIWLATPEQSSVLQTTTSIVLASTAKPLIHHSTASAVFADKNLTRPFVSSSPKTIKEQQQLNYAELSFDKEPMPSSPEICQHGVNWHNTLSISTPPRAAHKFRTGHLQNKSLSIQTWSSSLPTLPGPDSPTSITLCPLDYKSVASSKMTSIAADVSVALYAASRFPSITAVTKSISSPRKVLPVTKLKPHSQLYGQPSEAVTTDDDCRRNVNKRTGNVDYITIDAVHTKVLSHIGREMEGKKVFETLDSMEYVCCRLASGPPEIRYSLCSNKVYLRIINIWYSIFAQI</sequence>
<protein>
    <submittedName>
        <fullName evidence="1">Uncharacterized protein</fullName>
    </submittedName>
</protein>
<proteinExistence type="predicted"/>
<keyword evidence="2" id="KW-1185">Reference proteome</keyword>
<evidence type="ECO:0000313" key="2">
    <source>
        <dbReference type="Proteomes" id="UP000784294"/>
    </source>
</evidence>
<gene>
    <name evidence="1" type="ORF">PXEA_LOCUS10537</name>
</gene>
<accession>A0A448WPS7</accession>
<dbReference type="EMBL" id="CAAALY010031064">
    <property type="protein sequence ID" value="VEL17097.1"/>
    <property type="molecule type" value="Genomic_DNA"/>
</dbReference>
<comment type="caution">
    <text evidence="1">The sequence shown here is derived from an EMBL/GenBank/DDBJ whole genome shotgun (WGS) entry which is preliminary data.</text>
</comment>
<evidence type="ECO:0000313" key="1">
    <source>
        <dbReference type="EMBL" id="VEL17097.1"/>
    </source>
</evidence>
<dbReference type="AlphaFoldDB" id="A0A448WPS7"/>
<dbReference type="Proteomes" id="UP000784294">
    <property type="component" value="Unassembled WGS sequence"/>
</dbReference>
<reference evidence="1" key="1">
    <citation type="submission" date="2018-11" db="EMBL/GenBank/DDBJ databases">
        <authorList>
            <consortium name="Pathogen Informatics"/>
        </authorList>
    </citation>
    <scope>NUCLEOTIDE SEQUENCE</scope>
</reference>
<name>A0A448WPS7_9PLAT</name>